<keyword evidence="3" id="KW-1185">Reference proteome</keyword>
<proteinExistence type="predicted"/>
<gene>
    <name evidence="2" type="ORF">RRG08_023113</name>
</gene>
<comment type="caution">
    <text evidence="2">The sequence shown here is derived from an EMBL/GenBank/DDBJ whole genome shotgun (WGS) entry which is preliminary data.</text>
</comment>
<dbReference type="EMBL" id="JAWDGP010001357">
    <property type="protein sequence ID" value="KAK3792638.1"/>
    <property type="molecule type" value="Genomic_DNA"/>
</dbReference>
<sequence>MSKLLCQKEREQNATEKPFTDMKITDAAQEREVQQVVPTHTISNTPEAYTMEGVQMEVRQGKRRGTNQQDAKTLRDSG</sequence>
<dbReference type="Proteomes" id="UP001283361">
    <property type="component" value="Unassembled WGS sequence"/>
</dbReference>
<dbReference type="AlphaFoldDB" id="A0AAE1ARK9"/>
<accession>A0AAE1ARK9</accession>
<name>A0AAE1ARK9_9GAST</name>
<organism evidence="2 3">
    <name type="scientific">Elysia crispata</name>
    <name type="common">lettuce slug</name>
    <dbReference type="NCBI Taxonomy" id="231223"/>
    <lineage>
        <taxon>Eukaryota</taxon>
        <taxon>Metazoa</taxon>
        <taxon>Spiralia</taxon>
        <taxon>Lophotrochozoa</taxon>
        <taxon>Mollusca</taxon>
        <taxon>Gastropoda</taxon>
        <taxon>Heterobranchia</taxon>
        <taxon>Euthyneura</taxon>
        <taxon>Panpulmonata</taxon>
        <taxon>Sacoglossa</taxon>
        <taxon>Placobranchoidea</taxon>
        <taxon>Plakobranchidae</taxon>
        <taxon>Elysia</taxon>
    </lineage>
</organism>
<feature type="region of interest" description="Disordered" evidence="1">
    <location>
        <begin position="57"/>
        <end position="78"/>
    </location>
</feature>
<evidence type="ECO:0000313" key="3">
    <source>
        <dbReference type="Proteomes" id="UP001283361"/>
    </source>
</evidence>
<reference evidence="2" key="1">
    <citation type="journal article" date="2023" name="G3 (Bethesda)">
        <title>A reference genome for the long-term kleptoplast-retaining sea slug Elysia crispata morphotype clarki.</title>
        <authorList>
            <person name="Eastman K.E."/>
            <person name="Pendleton A.L."/>
            <person name="Shaikh M.A."/>
            <person name="Suttiyut T."/>
            <person name="Ogas R."/>
            <person name="Tomko P."/>
            <person name="Gavelis G."/>
            <person name="Widhalm J.R."/>
            <person name="Wisecaver J.H."/>
        </authorList>
    </citation>
    <scope>NUCLEOTIDE SEQUENCE</scope>
    <source>
        <strain evidence="2">ECLA1</strain>
    </source>
</reference>
<evidence type="ECO:0000313" key="2">
    <source>
        <dbReference type="EMBL" id="KAK3792638.1"/>
    </source>
</evidence>
<protein>
    <submittedName>
        <fullName evidence="2">Uncharacterized protein</fullName>
    </submittedName>
</protein>
<evidence type="ECO:0000256" key="1">
    <source>
        <dbReference type="SAM" id="MobiDB-lite"/>
    </source>
</evidence>